<evidence type="ECO:0000313" key="1">
    <source>
        <dbReference type="EMBL" id="THF53143.1"/>
    </source>
</evidence>
<comment type="caution">
    <text evidence="1">The sequence shown here is derived from an EMBL/GenBank/DDBJ whole genome shotgun (WGS) entry which is preliminary data.</text>
</comment>
<proteinExistence type="predicted"/>
<keyword evidence="2" id="KW-1185">Reference proteome</keyword>
<dbReference type="Proteomes" id="UP000307507">
    <property type="component" value="Unassembled WGS sequence"/>
</dbReference>
<dbReference type="AlphaFoldDB" id="A0A4S4A4C8"/>
<dbReference type="EMBL" id="SSNZ01000001">
    <property type="protein sequence ID" value="THF53143.1"/>
    <property type="molecule type" value="Genomic_DNA"/>
</dbReference>
<organism evidence="1 2">
    <name type="scientific">Flavobacterium supellecticarium</name>
    <dbReference type="NCBI Taxonomy" id="2565924"/>
    <lineage>
        <taxon>Bacteria</taxon>
        <taxon>Pseudomonadati</taxon>
        <taxon>Bacteroidota</taxon>
        <taxon>Flavobacteriia</taxon>
        <taxon>Flavobacteriales</taxon>
        <taxon>Flavobacteriaceae</taxon>
        <taxon>Flavobacterium</taxon>
    </lineage>
</organism>
<name>A0A4S4A4C8_9FLAO</name>
<sequence>MRNFRFNKIYVIESLDKDEQKTGKDLYDDILRWRQMSSDNKFTCEYKPINNKVEYETLIAHIEKECEKGIFPILHFEIHGLSNKSGLVLNNNETITYSKLTEDLSKINIKIGNNLFLTLAVCHGAYLLGAVKINKPAPFLGFIGSFETINNDDILYRYTGFYNEFLTSFDLSTSLKIFFEANHIDNNKFSFIDTEETFMTVYKNYIKENTSKKGIKKRIEDAILENNLTFKSRQEKRKFGRDFEKELNKTKQKYYSKHKDIFFMIKDFPENKERFKLARNYSEIINYN</sequence>
<evidence type="ECO:0000313" key="2">
    <source>
        <dbReference type="Proteomes" id="UP000307507"/>
    </source>
</evidence>
<gene>
    <name evidence="1" type="ORF">E6C50_02760</name>
</gene>
<dbReference type="OrthoDB" id="1064164at2"/>
<dbReference type="RefSeq" id="WP_136401666.1">
    <property type="nucleotide sequence ID" value="NZ_SSNZ01000001.1"/>
</dbReference>
<accession>A0A4S4A4C8</accession>
<protein>
    <submittedName>
        <fullName evidence="1">Uncharacterized protein</fullName>
    </submittedName>
</protein>
<reference evidence="1 2" key="1">
    <citation type="submission" date="2019-04" db="EMBL/GenBank/DDBJ databases">
        <title>Flavobacterium sp. nov. isolated from construction timber.</title>
        <authorList>
            <person name="Lin S.-Y."/>
            <person name="Chang C.-T."/>
            <person name="Young C.-C."/>
        </authorList>
    </citation>
    <scope>NUCLEOTIDE SEQUENCE [LARGE SCALE GENOMIC DNA]</scope>
    <source>
        <strain evidence="1 2">CC-CTC003</strain>
    </source>
</reference>